<protein>
    <submittedName>
        <fullName evidence="1">Uncharacterized protein</fullName>
    </submittedName>
</protein>
<dbReference type="EMBL" id="NVUK01000010">
    <property type="protein sequence ID" value="PCI77949.1"/>
    <property type="molecule type" value="Genomic_DNA"/>
</dbReference>
<gene>
    <name evidence="1" type="ORF">COB21_01970</name>
</gene>
<dbReference type="AlphaFoldDB" id="A0A2A4X762"/>
<proteinExistence type="predicted"/>
<organism evidence="1 2">
    <name type="scientific">Aerophobetes bacterium</name>
    <dbReference type="NCBI Taxonomy" id="2030807"/>
    <lineage>
        <taxon>Bacteria</taxon>
        <taxon>Candidatus Aerophobota</taxon>
    </lineage>
</organism>
<name>A0A2A4X762_UNCAE</name>
<accession>A0A2A4X762</accession>
<evidence type="ECO:0000313" key="1">
    <source>
        <dbReference type="EMBL" id="PCI77949.1"/>
    </source>
</evidence>
<dbReference type="Proteomes" id="UP000218775">
    <property type="component" value="Unassembled WGS sequence"/>
</dbReference>
<sequence length="293" mass="32241">MTTVIGKLVSQASQVLAKVKIPHVAGALGALVAGSICKTLYGHHQAKQALAAKNVEMQTQVTQDREELEVDKKILLNVNGRKLDDFGKLLVQQGLTAAQMALALMASGGGEGERKVQATINDQIATFKEFLGKHGATFSKTSQQNLEIFVANNTTTPVHKLKALMKCNNVMQLAQATVIASDQYEKNSMVHELESLEALALSKQKVDGAEKFLKSELPILVERKAGFEKMLENLNNPKFSFENLFRGPNKKMPEMRKKIEVVIAKLDGKISMLRKTLERISKTHADENVAFSK</sequence>
<comment type="caution">
    <text evidence="1">The sequence shown here is derived from an EMBL/GenBank/DDBJ whole genome shotgun (WGS) entry which is preliminary data.</text>
</comment>
<reference evidence="2" key="1">
    <citation type="submission" date="2017-08" db="EMBL/GenBank/DDBJ databases">
        <title>A dynamic microbial community with high functional redundancy inhabits the cold, oxic subseafloor aquifer.</title>
        <authorList>
            <person name="Tully B.J."/>
            <person name="Wheat C.G."/>
            <person name="Glazer B.T."/>
            <person name="Huber J.A."/>
        </authorList>
    </citation>
    <scope>NUCLEOTIDE SEQUENCE [LARGE SCALE GENOMIC DNA]</scope>
</reference>
<evidence type="ECO:0000313" key="2">
    <source>
        <dbReference type="Proteomes" id="UP000218775"/>
    </source>
</evidence>